<feature type="compositionally biased region" description="Basic and acidic residues" evidence="1">
    <location>
        <begin position="483"/>
        <end position="495"/>
    </location>
</feature>
<dbReference type="PANTHER" id="PTHR13165">
    <property type="entry name" value="ARSENITE-RESISTANCE PROTEIN 2"/>
    <property type="match status" value="1"/>
</dbReference>
<dbReference type="Proteomes" id="UP000032180">
    <property type="component" value="Chromosome 2"/>
</dbReference>
<dbReference type="InterPro" id="IPR007042">
    <property type="entry name" value="SERRATE/Ars2_C"/>
</dbReference>
<reference evidence="3 4" key="1">
    <citation type="submission" date="2012-08" db="EMBL/GenBank/DDBJ databases">
        <title>Oryza genome evolution.</title>
        <authorList>
            <person name="Wing R.A."/>
        </authorList>
    </citation>
    <scope>NUCLEOTIDE SEQUENCE</scope>
</reference>
<protein>
    <recommendedName>
        <fullName evidence="2">C2H2-type domain-containing protein</fullName>
    </recommendedName>
</protein>
<accession>A0A0D9VC91</accession>
<sequence>MARGFGSSGLEIRRGRGGRRGNDDDSRRAPDYLDSGYDASYNVQGNTQRKGMMTFKQFAKELEDDVTPGEAENRLKDMYHPTNLPSVIERRNEFCKAAAKELILDLRTGILDLGPGMTASAVSKSRNDNDEIPVDDEDFHYKRRHHRGPLKEIESISVAPKAHPISSHYRRILIDIDQTLALVQKLDEEKGIVGNILSTADHRKPDGDKSHAGSAGPIVIVRALSTVKGLEGVELLDTLLIYLWRIHGVDYYGMSESKNAKGLRHVRADNKRPNTSKSSAADWEKMLDSFWQERLTNGKDPLVALTAKDKIAASADKILESYVTKVKDDKYGWTYGCGAKGCVKVFHAPDFVLKHINLKHPDLISKLTLRVQDDIYFQNYMNDPNAPGGTPVMQQPAPEQQDRIQQIPTPIEQTGSFGGPGSFGFEIPTPPVLIPVPGAGPLGPFVPAPPEVAMQMMQGQGSQHGMNNEMLAPTMPTYPSRPPDPRRLRSYKDIDAPAEDEVTPIDYRSL</sequence>
<reference evidence="4" key="2">
    <citation type="submission" date="2013-12" db="EMBL/GenBank/DDBJ databases">
        <authorList>
            <person name="Yu Y."/>
            <person name="Lee S."/>
            <person name="de Baynast K."/>
            <person name="Wissotski M."/>
            <person name="Liu L."/>
            <person name="Talag J."/>
            <person name="Goicoechea J."/>
            <person name="Angelova A."/>
            <person name="Jetty R."/>
            <person name="Kudrna D."/>
            <person name="Golser W."/>
            <person name="Rivera L."/>
            <person name="Zhang J."/>
            <person name="Wing R."/>
        </authorList>
    </citation>
    <scope>NUCLEOTIDE SEQUENCE</scope>
</reference>
<feature type="domain" description="C2H2-type" evidence="2">
    <location>
        <begin position="337"/>
        <end position="360"/>
    </location>
</feature>
<organism evidence="3 4">
    <name type="scientific">Leersia perrieri</name>
    <dbReference type="NCBI Taxonomy" id="77586"/>
    <lineage>
        <taxon>Eukaryota</taxon>
        <taxon>Viridiplantae</taxon>
        <taxon>Streptophyta</taxon>
        <taxon>Embryophyta</taxon>
        <taxon>Tracheophyta</taxon>
        <taxon>Spermatophyta</taxon>
        <taxon>Magnoliopsida</taxon>
        <taxon>Liliopsida</taxon>
        <taxon>Poales</taxon>
        <taxon>Poaceae</taxon>
        <taxon>BOP clade</taxon>
        <taxon>Oryzoideae</taxon>
        <taxon>Oryzeae</taxon>
        <taxon>Oryzinae</taxon>
        <taxon>Leersia</taxon>
    </lineage>
</organism>
<dbReference type="eggNOG" id="KOG2295">
    <property type="taxonomic scope" value="Eukaryota"/>
</dbReference>
<dbReference type="Pfam" id="PF04959">
    <property type="entry name" value="ARS2"/>
    <property type="match status" value="1"/>
</dbReference>
<name>A0A0D9VC91_9ORYZ</name>
<dbReference type="HOGENOM" id="CLU_021946_1_0_1"/>
<feature type="region of interest" description="Disordered" evidence="1">
    <location>
        <begin position="471"/>
        <end position="510"/>
    </location>
</feature>
<feature type="region of interest" description="Disordered" evidence="1">
    <location>
        <begin position="1"/>
        <end position="40"/>
    </location>
</feature>
<evidence type="ECO:0000313" key="4">
    <source>
        <dbReference type="Proteomes" id="UP000032180"/>
    </source>
</evidence>
<evidence type="ECO:0000259" key="2">
    <source>
        <dbReference type="PROSITE" id="PS00028"/>
    </source>
</evidence>
<evidence type="ECO:0000256" key="1">
    <source>
        <dbReference type="SAM" id="MobiDB-lite"/>
    </source>
</evidence>
<dbReference type="PANTHER" id="PTHR13165:SF4">
    <property type="entry name" value="OS02G0149600 PROTEIN"/>
    <property type="match status" value="1"/>
</dbReference>
<dbReference type="EnsemblPlants" id="LPERR02G03370.1">
    <property type="protein sequence ID" value="LPERR02G03370.1"/>
    <property type="gene ID" value="LPERR02G03370"/>
</dbReference>
<dbReference type="GO" id="GO:0016604">
    <property type="term" value="C:nuclear body"/>
    <property type="evidence" value="ECO:0007669"/>
    <property type="project" value="TreeGrafter"/>
</dbReference>
<dbReference type="GO" id="GO:0031053">
    <property type="term" value="P:primary miRNA processing"/>
    <property type="evidence" value="ECO:0007669"/>
    <property type="project" value="TreeGrafter"/>
</dbReference>
<keyword evidence="4" id="KW-1185">Reference proteome</keyword>
<dbReference type="PROSITE" id="PS00028">
    <property type="entry name" value="ZINC_FINGER_C2H2_1"/>
    <property type="match status" value="1"/>
</dbReference>
<reference evidence="3" key="3">
    <citation type="submission" date="2015-04" db="UniProtKB">
        <authorList>
            <consortium name="EnsemblPlants"/>
        </authorList>
    </citation>
    <scope>IDENTIFICATION</scope>
</reference>
<dbReference type="STRING" id="77586.A0A0D9VC91"/>
<dbReference type="InterPro" id="IPR039727">
    <property type="entry name" value="SE/Ars2"/>
</dbReference>
<feature type="compositionally biased region" description="Basic and acidic residues" evidence="1">
    <location>
        <begin position="20"/>
        <end position="31"/>
    </location>
</feature>
<dbReference type="Gramene" id="LPERR02G03370.1">
    <property type="protein sequence ID" value="LPERR02G03370.1"/>
    <property type="gene ID" value="LPERR02G03370"/>
</dbReference>
<evidence type="ECO:0000313" key="3">
    <source>
        <dbReference type="EnsemblPlants" id="LPERR02G03370.1"/>
    </source>
</evidence>
<dbReference type="AlphaFoldDB" id="A0A0D9VC91"/>
<proteinExistence type="predicted"/>
<dbReference type="InterPro" id="IPR013087">
    <property type="entry name" value="Znf_C2H2_type"/>
</dbReference>